<dbReference type="eggNOG" id="ENOG5032000">
    <property type="taxonomic scope" value="Bacteria"/>
</dbReference>
<dbReference type="PATRIC" id="fig|693979.3.peg.2550"/>
<name>E6SUQ5_BACT6</name>
<organism evidence="2 3">
    <name type="scientific">Bacteroides helcogenes (strain ATCC 35417 / DSM 20613 / JCM 6297 / CCUG 15421 / P 36-108)</name>
    <dbReference type="NCBI Taxonomy" id="693979"/>
    <lineage>
        <taxon>Bacteria</taxon>
        <taxon>Pseudomonadati</taxon>
        <taxon>Bacteroidota</taxon>
        <taxon>Bacteroidia</taxon>
        <taxon>Bacteroidales</taxon>
        <taxon>Bacteroidaceae</taxon>
        <taxon>Bacteroides</taxon>
    </lineage>
</organism>
<dbReference type="AlphaFoldDB" id="E6SUQ5"/>
<dbReference type="Proteomes" id="UP000008630">
    <property type="component" value="Chromosome"/>
</dbReference>
<evidence type="ECO:0000313" key="3">
    <source>
        <dbReference type="Proteomes" id="UP000008630"/>
    </source>
</evidence>
<dbReference type="HOGENOM" id="CLU_2314637_0_0_10"/>
<dbReference type="KEGG" id="bhl:Bache_2434"/>
<gene>
    <name evidence="2" type="ordered locus">Bache_2434</name>
</gene>
<reference key="1">
    <citation type="submission" date="2010-11" db="EMBL/GenBank/DDBJ databases">
        <title>The complete genome of Bacteroides helcogenes P 36-108.</title>
        <authorList>
            <consortium name="US DOE Joint Genome Institute (JGI-PGF)"/>
            <person name="Lucas S."/>
            <person name="Copeland A."/>
            <person name="Lapidus A."/>
            <person name="Bruce D."/>
            <person name="Goodwin L."/>
            <person name="Pitluck S."/>
            <person name="Kyrpides N."/>
            <person name="Mavromatis K."/>
            <person name="Ivanova N."/>
            <person name="Zeytun A."/>
            <person name="Brettin T."/>
            <person name="Detter J.C."/>
            <person name="Tapia R."/>
            <person name="Han C."/>
            <person name="Land M."/>
            <person name="Hauser L."/>
            <person name="Markowitz V."/>
            <person name="Cheng J.-F."/>
            <person name="Hugenholtz P."/>
            <person name="Woyke T."/>
            <person name="Wu D."/>
            <person name="Gronow S."/>
            <person name="Wellnitz S."/>
            <person name="Brambilla E."/>
            <person name="Klenk H.-P."/>
            <person name="Eisen J.A."/>
        </authorList>
    </citation>
    <scope>NUCLEOTIDE SEQUENCE</scope>
    <source>
        <strain>P 36-108</strain>
    </source>
</reference>
<evidence type="ECO:0000313" key="2">
    <source>
        <dbReference type="EMBL" id="ADV44400.1"/>
    </source>
</evidence>
<feature type="compositionally biased region" description="Basic and acidic residues" evidence="1">
    <location>
        <begin position="15"/>
        <end position="27"/>
    </location>
</feature>
<dbReference type="STRING" id="693979.Bache_2434"/>
<dbReference type="EMBL" id="CP002352">
    <property type="protein sequence ID" value="ADV44400.1"/>
    <property type="molecule type" value="Genomic_DNA"/>
</dbReference>
<keyword evidence="3" id="KW-1185">Reference proteome</keyword>
<protein>
    <submittedName>
        <fullName evidence="2">Uncharacterized protein</fullName>
    </submittedName>
</protein>
<dbReference type="OrthoDB" id="9929734at2"/>
<reference evidence="2 3" key="2">
    <citation type="journal article" date="2011" name="Stand. Genomic Sci.">
        <title>Complete genome sequence of Bacteroides helcogenes type strain (P 36-108).</title>
        <authorList>
            <person name="Pati A."/>
            <person name="Gronow S."/>
            <person name="Zeytun A."/>
            <person name="Lapidus A."/>
            <person name="Nolan M."/>
            <person name="Hammon N."/>
            <person name="Deshpande S."/>
            <person name="Cheng J.F."/>
            <person name="Tapia R."/>
            <person name="Han C."/>
            <person name="Goodwin L."/>
            <person name="Pitluck S."/>
            <person name="Liolios K."/>
            <person name="Pagani I."/>
            <person name="Ivanova N."/>
            <person name="Mavromatis K."/>
            <person name="Chen A."/>
            <person name="Palaniappan K."/>
            <person name="Land M."/>
            <person name="Hauser L."/>
            <person name="Chang Y.J."/>
            <person name="Jeffries C.D."/>
            <person name="Detter J.C."/>
            <person name="Brambilla E."/>
            <person name="Rohde M."/>
            <person name="Goker M."/>
            <person name="Woyke T."/>
            <person name="Bristow J."/>
            <person name="Eisen J.A."/>
            <person name="Markowitz V."/>
            <person name="Hugenholtz P."/>
            <person name="Kyrpides N.C."/>
            <person name="Klenk H.P."/>
            <person name="Lucas S."/>
        </authorList>
    </citation>
    <scope>NUCLEOTIDE SEQUENCE [LARGE SCALE GENOMIC DNA]</scope>
    <source>
        <strain evidence="3">ATCC 35417 / DSM 20613 / JCM 6297 / CCUG 15421 / P 36-108</strain>
    </source>
</reference>
<accession>E6SUQ5</accession>
<evidence type="ECO:0000256" key="1">
    <source>
        <dbReference type="SAM" id="MobiDB-lite"/>
    </source>
</evidence>
<feature type="region of interest" description="Disordered" evidence="1">
    <location>
        <begin position="1"/>
        <end position="27"/>
    </location>
</feature>
<dbReference type="RefSeq" id="WP_013547990.1">
    <property type="nucleotide sequence ID" value="NC_014933.1"/>
</dbReference>
<sequence length="99" mass="11520">MRKPIGFRSYQGEEDPNKQDELKKQQAERQKAIAEFIGHNYSPIGATSQKCYKTTTELVYELSNIVNVAPMELARQLTDARYHVEYLAGQPYWVMYEKS</sequence>
<proteinExistence type="predicted"/>